<dbReference type="FunFam" id="3.90.400.10:FF:000002">
    <property type="entry name" value="Sucrose isomerase"/>
    <property type="match status" value="1"/>
</dbReference>
<name>W0A6L3_9SPHN</name>
<evidence type="ECO:0000313" key="6">
    <source>
        <dbReference type="Proteomes" id="UP000018851"/>
    </source>
</evidence>
<dbReference type="OrthoDB" id="9805159at2"/>
<reference evidence="5 6" key="1">
    <citation type="submission" date="2013-07" db="EMBL/GenBank/DDBJ databases">
        <title>Completed genome of Sphingomonas sanxanigenens NX02.</title>
        <authorList>
            <person name="Ma T."/>
            <person name="Huang H."/>
            <person name="Wu M."/>
            <person name="Li X."/>
            <person name="Li G."/>
        </authorList>
    </citation>
    <scope>NUCLEOTIDE SEQUENCE [LARGE SCALE GENOMIC DNA]</scope>
    <source>
        <strain evidence="5 6">NX02</strain>
    </source>
</reference>
<dbReference type="SUPFAM" id="SSF51445">
    <property type="entry name" value="(Trans)glycosidases"/>
    <property type="match status" value="1"/>
</dbReference>
<dbReference type="PATRIC" id="fig|1123269.5.peg.353"/>
<accession>W0A6L3</accession>
<keyword evidence="2" id="KW-0378">Hydrolase</keyword>
<dbReference type="GO" id="GO:0004556">
    <property type="term" value="F:alpha-amylase activity"/>
    <property type="evidence" value="ECO:0007669"/>
    <property type="project" value="TreeGrafter"/>
</dbReference>
<dbReference type="GO" id="GO:0009313">
    <property type="term" value="P:oligosaccharide catabolic process"/>
    <property type="evidence" value="ECO:0007669"/>
    <property type="project" value="TreeGrafter"/>
</dbReference>
<dbReference type="Pfam" id="PF11941">
    <property type="entry name" value="DUF3459"/>
    <property type="match status" value="1"/>
</dbReference>
<dbReference type="InterPro" id="IPR017853">
    <property type="entry name" value="GH"/>
</dbReference>
<dbReference type="Gene3D" id="3.20.20.80">
    <property type="entry name" value="Glycosidases"/>
    <property type="match status" value="1"/>
</dbReference>
<dbReference type="CDD" id="cd11331">
    <property type="entry name" value="AmyAc_OligoGlu_like"/>
    <property type="match status" value="1"/>
</dbReference>
<dbReference type="PANTHER" id="PTHR10357">
    <property type="entry name" value="ALPHA-AMYLASE FAMILY MEMBER"/>
    <property type="match status" value="1"/>
</dbReference>
<dbReference type="KEGG" id="ssan:NX02_01750"/>
<dbReference type="Gene3D" id="3.90.400.10">
    <property type="entry name" value="Oligo-1,6-glucosidase, Domain 2"/>
    <property type="match status" value="1"/>
</dbReference>
<evidence type="ECO:0000256" key="2">
    <source>
        <dbReference type="ARBA" id="ARBA00022801"/>
    </source>
</evidence>
<dbReference type="STRING" id="1123269.NX02_01750"/>
<evidence type="ECO:0000256" key="3">
    <source>
        <dbReference type="ARBA" id="ARBA00023295"/>
    </source>
</evidence>
<dbReference type="HOGENOM" id="CLU_006462_2_3_5"/>
<proteinExistence type="inferred from homology"/>
<gene>
    <name evidence="5" type="ORF">NX02_01750</name>
</gene>
<evidence type="ECO:0000256" key="1">
    <source>
        <dbReference type="ARBA" id="ARBA00008061"/>
    </source>
</evidence>
<dbReference type="EMBL" id="CP006644">
    <property type="protein sequence ID" value="AHE52112.1"/>
    <property type="molecule type" value="Genomic_DNA"/>
</dbReference>
<keyword evidence="3" id="KW-0326">Glycosidase</keyword>
<protein>
    <recommendedName>
        <fullName evidence="4">Glycosyl hydrolase family 13 catalytic domain-containing protein</fullName>
    </recommendedName>
</protein>
<keyword evidence="6" id="KW-1185">Reference proteome</keyword>
<dbReference type="RefSeq" id="WP_025290482.1">
    <property type="nucleotide sequence ID" value="NZ_CP006644.1"/>
</dbReference>
<organism evidence="5 6">
    <name type="scientific">Sphingomonas sanxanigenens DSM 19645 = NX02</name>
    <dbReference type="NCBI Taxonomy" id="1123269"/>
    <lineage>
        <taxon>Bacteria</taxon>
        <taxon>Pseudomonadati</taxon>
        <taxon>Pseudomonadota</taxon>
        <taxon>Alphaproteobacteria</taxon>
        <taxon>Sphingomonadales</taxon>
        <taxon>Sphingomonadaceae</taxon>
        <taxon>Sphingomonas</taxon>
    </lineage>
</organism>
<dbReference type="eggNOG" id="COG0366">
    <property type="taxonomic scope" value="Bacteria"/>
</dbReference>
<dbReference type="InterPro" id="IPR022567">
    <property type="entry name" value="DUF3459"/>
</dbReference>
<dbReference type="SMART" id="SM00642">
    <property type="entry name" value="Aamy"/>
    <property type="match status" value="1"/>
</dbReference>
<dbReference type="SUPFAM" id="SSF51011">
    <property type="entry name" value="Glycosyl hydrolase domain"/>
    <property type="match status" value="1"/>
</dbReference>
<dbReference type="InterPro" id="IPR045857">
    <property type="entry name" value="O16G_dom_2"/>
</dbReference>
<sequence length="530" mass="59327">MSRTWWQRGVIYQIYPRSFQDSNGDGIGDLAGIERRLDDVQALGVDAIWLSPIFPSPMADFGYDVADYRGIHPDFGTLEDFDRLLAATHARGLKLLLDFVPNHSSSAHPWFVESRASRDNPRRDWYLWRDAAADGGPPNNWISDFGGSAWEWDATTGQYYYHAFLKEQPDLNWRNPEVRAEMIDTLRFWLARGVDGFRIDVLWHIIKSADFPDNPANPDYRPGMAEMFKVLQHHSTDQPDVHAIAAEMRALADGFGTTPGRERVLIGEIYLPVERLMQYYGREAPGVHLPFNFQLIDAQWNARVLADLIATYEAALPAGAWPNWVLGNHDRPRVAARLGEAQARVAAMLLLTLRGTPTLYYGDELGIADVPIPPDQVQDPRELREPGLGLGRDPVRTPMPWDDTGNAGFSTGTPWLPLNPDWRTRNVAGMRQDPVSILSLHRALLTVRHAHDALSIGAIARIADDGPVLRYERSHQRERLQMLLNLGDAPYAAEAAPGRVLLSTLADAPRTIGATVTLRPNEGLIVEIAP</sequence>
<evidence type="ECO:0000313" key="5">
    <source>
        <dbReference type="EMBL" id="AHE52112.1"/>
    </source>
</evidence>
<dbReference type="InterPro" id="IPR006047">
    <property type="entry name" value="GH13_cat_dom"/>
</dbReference>
<dbReference type="Proteomes" id="UP000018851">
    <property type="component" value="Chromosome"/>
</dbReference>
<dbReference type="AlphaFoldDB" id="W0A6L3"/>
<feature type="domain" description="Glycosyl hydrolase family 13 catalytic" evidence="4">
    <location>
        <begin position="13"/>
        <end position="396"/>
    </location>
</feature>
<comment type="similarity">
    <text evidence="1">Belongs to the glycosyl hydrolase 13 family.</text>
</comment>
<dbReference type="PANTHER" id="PTHR10357:SF179">
    <property type="entry name" value="NEUTRAL AND BASIC AMINO ACID TRANSPORT PROTEIN RBAT"/>
    <property type="match status" value="1"/>
</dbReference>
<evidence type="ECO:0000259" key="4">
    <source>
        <dbReference type="SMART" id="SM00642"/>
    </source>
</evidence>
<dbReference type="Pfam" id="PF00128">
    <property type="entry name" value="Alpha-amylase"/>
    <property type="match status" value="1"/>
</dbReference>